<sequence>MAEQPDAVRWQIRVQGVEQVIQAGSGETLLSALEQAGVPVRHACRNGVCEICEARLIAGAVTQRYPALQIQAGGDAPLLRLCAAYAASDLELELMPYAWKR</sequence>
<dbReference type="AlphaFoldDB" id="A0A1H6CZ15"/>
<dbReference type="CDD" id="cd00207">
    <property type="entry name" value="fer2"/>
    <property type="match status" value="1"/>
</dbReference>
<dbReference type="SUPFAM" id="SSF54292">
    <property type="entry name" value="2Fe-2S ferredoxin-like"/>
    <property type="match status" value="1"/>
</dbReference>
<name>A0A1H6CZ15_9GAMM</name>
<dbReference type="InterPro" id="IPR036010">
    <property type="entry name" value="2Fe-2S_ferredoxin-like_sf"/>
</dbReference>
<dbReference type="OrthoDB" id="9806195at2"/>
<organism evidence="2 3">
    <name type="scientific">Marinobacterium lutimaris</name>
    <dbReference type="NCBI Taxonomy" id="568106"/>
    <lineage>
        <taxon>Bacteria</taxon>
        <taxon>Pseudomonadati</taxon>
        <taxon>Pseudomonadota</taxon>
        <taxon>Gammaproteobacteria</taxon>
        <taxon>Oceanospirillales</taxon>
        <taxon>Oceanospirillaceae</taxon>
        <taxon>Marinobacterium</taxon>
    </lineage>
</organism>
<accession>A0A1H6CZ15</accession>
<dbReference type="InterPro" id="IPR012675">
    <property type="entry name" value="Beta-grasp_dom_sf"/>
</dbReference>
<dbReference type="GO" id="GO:0051536">
    <property type="term" value="F:iron-sulfur cluster binding"/>
    <property type="evidence" value="ECO:0007669"/>
    <property type="project" value="InterPro"/>
</dbReference>
<evidence type="ECO:0000313" key="2">
    <source>
        <dbReference type="EMBL" id="SEG78047.1"/>
    </source>
</evidence>
<proteinExistence type="predicted"/>
<dbReference type="Gene3D" id="3.10.20.30">
    <property type="match status" value="1"/>
</dbReference>
<evidence type="ECO:0000259" key="1">
    <source>
        <dbReference type="PROSITE" id="PS51085"/>
    </source>
</evidence>
<evidence type="ECO:0000313" key="3">
    <source>
        <dbReference type="Proteomes" id="UP000236745"/>
    </source>
</evidence>
<dbReference type="Pfam" id="PF00111">
    <property type="entry name" value="Fer2"/>
    <property type="match status" value="1"/>
</dbReference>
<keyword evidence="3" id="KW-1185">Reference proteome</keyword>
<dbReference type="Proteomes" id="UP000236745">
    <property type="component" value="Unassembled WGS sequence"/>
</dbReference>
<gene>
    <name evidence="2" type="ORF">SAMN05444390_104328</name>
</gene>
<dbReference type="EMBL" id="FNVQ01000004">
    <property type="protein sequence ID" value="SEG78047.1"/>
    <property type="molecule type" value="Genomic_DNA"/>
</dbReference>
<dbReference type="PROSITE" id="PS51085">
    <property type="entry name" value="2FE2S_FER_2"/>
    <property type="match status" value="1"/>
</dbReference>
<protein>
    <submittedName>
        <fullName evidence="2">CDP-4-dehydro-6-deoxyglucose reductase</fullName>
    </submittedName>
</protein>
<reference evidence="2 3" key="1">
    <citation type="submission" date="2016-10" db="EMBL/GenBank/DDBJ databases">
        <authorList>
            <person name="de Groot N.N."/>
        </authorList>
    </citation>
    <scope>NUCLEOTIDE SEQUENCE [LARGE SCALE GENOMIC DNA]</scope>
    <source>
        <strain evidence="2 3">DSM 22012</strain>
    </source>
</reference>
<feature type="domain" description="2Fe-2S ferredoxin-type" evidence="1">
    <location>
        <begin position="8"/>
        <end position="98"/>
    </location>
</feature>
<dbReference type="RefSeq" id="WP_104004696.1">
    <property type="nucleotide sequence ID" value="NZ_FNVQ01000004.1"/>
</dbReference>
<dbReference type="InterPro" id="IPR001041">
    <property type="entry name" value="2Fe-2S_ferredoxin-type"/>
</dbReference>